<accession>A0AA43UBE7</accession>
<name>A0AA43UBE7_9ACTN</name>
<comment type="caution">
    <text evidence="4">The sequence shown here is derived from an EMBL/GenBank/DDBJ whole genome shotgun (WGS) entry which is preliminary data.</text>
</comment>
<gene>
    <name evidence="4" type="ORF">Q3982_06660</name>
</gene>
<dbReference type="PANTHER" id="PTHR40070:SF1">
    <property type="entry name" value="UPF0478 PROTEIN YTXG"/>
    <property type="match status" value="1"/>
</dbReference>
<evidence type="ECO:0000256" key="3">
    <source>
        <dbReference type="SAM" id="Phobius"/>
    </source>
</evidence>
<dbReference type="AlphaFoldDB" id="A0AA43UBE7"/>
<evidence type="ECO:0000313" key="5">
    <source>
        <dbReference type="Proteomes" id="UP001168575"/>
    </source>
</evidence>
<evidence type="ECO:0000313" key="4">
    <source>
        <dbReference type="EMBL" id="MDO4842339.1"/>
    </source>
</evidence>
<keyword evidence="3" id="KW-1133">Transmembrane helix</keyword>
<feature type="non-terminal residue" evidence="4">
    <location>
        <position position="152"/>
    </location>
</feature>
<keyword evidence="1" id="KW-0175">Coiled coil</keyword>
<proteinExistence type="predicted"/>
<keyword evidence="3" id="KW-0472">Membrane</keyword>
<feature type="transmembrane region" description="Helical" evidence="3">
    <location>
        <begin position="6"/>
        <end position="28"/>
    </location>
</feature>
<evidence type="ECO:0000256" key="1">
    <source>
        <dbReference type="SAM" id="Coils"/>
    </source>
</evidence>
<feature type="region of interest" description="Disordered" evidence="2">
    <location>
        <begin position="131"/>
        <end position="152"/>
    </location>
</feature>
<protein>
    <submittedName>
        <fullName evidence="4">DUF948 domain-containing protein</fullName>
    </submittedName>
</protein>
<dbReference type="Proteomes" id="UP001168575">
    <property type="component" value="Unassembled WGS sequence"/>
</dbReference>
<sequence length="152" mass="16696">MEIINNILPWLYLVIAVVLVWLLIEVVVTLRKARTSLDNVEKNLDSAVNDLNTITAEITPALKKVDPLLDRVQLSVDALNMEILRVDDIMNDVKIMSGSAAKATQSVDALTSAPVDFVSNVADKVRRRFGPKAASKESLKIGQAKAEKESLE</sequence>
<reference evidence="4" key="1">
    <citation type="submission" date="2023-07" db="EMBL/GenBank/DDBJ databases">
        <title>Between Cages and Wild: Unraveling the Impact of Captivity on Animal Microbiomes and Antimicrobial Resistance.</title>
        <authorList>
            <person name="Schmartz G.P."/>
            <person name="Rehner J."/>
            <person name="Schuff M.J."/>
            <person name="Becker S.L."/>
            <person name="Kravczyk M."/>
            <person name="Gurevich A."/>
            <person name="Francke R."/>
            <person name="Mueller R."/>
            <person name="Keller V."/>
            <person name="Keller A."/>
        </authorList>
    </citation>
    <scope>NUCLEOTIDE SEQUENCE</scope>
    <source>
        <strain evidence="4">S12M_St_49</strain>
    </source>
</reference>
<feature type="compositionally biased region" description="Basic and acidic residues" evidence="2">
    <location>
        <begin position="134"/>
        <end position="152"/>
    </location>
</feature>
<dbReference type="PANTHER" id="PTHR40070">
    <property type="entry name" value="UPF0478 PROTEIN YTXG"/>
    <property type="match status" value="1"/>
</dbReference>
<dbReference type="EMBL" id="JAUMVS010000145">
    <property type="protein sequence ID" value="MDO4842339.1"/>
    <property type="molecule type" value="Genomic_DNA"/>
</dbReference>
<feature type="coiled-coil region" evidence="1">
    <location>
        <begin position="30"/>
        <end position="57"/>
    </location>
</feature>
<keyword evidence="5" id="KW-1185">Reference proteome</keyword>
<organism evidence="4 5">
    <name type="scientific">Phoenicibacter congonensis</name>
    <dbReference type="NCBI Taxonomy" id="1944646"/>
    <lineage>
        <taxon>Bacteria</taxon>
        <taxon>Bacillati</taxon>
        <taxon>Actinomycetota</taxon>
        <taxon>Coriobacteriia</taxon>
        <taxon>Eggerthellales</taxon>
        <taxon>Eggerthellaceae</taxon>
        <taxon>Phoenicibacter</taxon>
    </lineage>
</organism>
<evidence type="ECO:0000256" key="2">
    <source>
        <dbReference type="SAM" id="MobiDB-lite"/>
    </source>
</evidence>
<keyword evidence="3" id="KW-0812">Transmembrane</keyword>